<keyword evidence="1" id="KW-0472">Membrane</keyword>
<reference evidence="2 3" key="1">
    <citation type="submission" date="2020-05" db="EMBL/GenBank/DDBJ databases">
        <title>Draft genome sequence of Mycobacterium hippocampi DL, isolated from European seabass, Dicentrarchus labrax, reared in fish farms.</title>
        <authorList>
            <person name="Stathopoulou P."/>
            <person name="Asimakis E."/>
            <person name="Tzokas K."/>
            <person name="Batargias C."/>
            <person name="Tsiamis G."/>
        </authorList>
    </citation>
    <scope>NUCLEOTIDE SEQUENCE [LARGE SCALE GENOMIC DNA]</scope>
    <source>
        <strain evidence="2 3">DL</strain>
    </source>
</reference>
<evidence type="ECO:0000313" key="3">
    <source>
        <dbReference type="Proteomes" id="UP000570517"/>
    </source>
</evidence>
<keyword evidence="1" id="KW-1133">Transmembrane helix</keyword>
<keyword evidence="3" id="KW-1185">Reference proteome</keyword>
<dbReference type="EMBL" id="JABFYL010000039">
    <property type="protein sequence ID" value="NVN51701.1"/>
    <property type="molecule type" value="Genomic_DNA"/>
</dbReference>
<keyword evidence="1" id="KW-0812">Transmembrane</keyword>
<name>A0A850PMV7_9MYCO</name>
<comment type="caution">
    <text evidence="2">The sequence shown here is derived from an EMBL/GenBank/DDBJ whole genome shotgun (WGS) entry which is preliminary data.</text>
</comment>
<feature type="transmembrane region" description="Helical" evidence="1">
    <location>
        <begin position="15"/>
        <end position="34"/>
    </location>
</feature>
<proteinExistence type="predicted"/>
<evidence type="ECO:0000313" key="2">
    <source>
        <dbReference type="EMBL" id="NVN51701.1"/>
    </source>
</evidence>
<dbReference type="AlphaFoldDB" id="A0A850PMV7"/>
<sequence>MSALSDFLTNATAPWWSVPASTILGTGLGGLISFRSAKRTAETNQQAQDRRDAREQVREIAVRLLNEANALAVSSQNLKETAGGLREVFEAAVQGRPPEEIRAKLSTLSLSGIGAGGKAGLLLNLLRMSGTLEEDLTRLMTILNELQLVADEDTAQKAVRLTYAALARKVVGPGPKELVKAANAAYETASVEFVNAARAYAGLPAQTAGIRLDQDELRAMLNFPTKPSSPEEQQEQQ</sequence>
<dbReference type="RefSeq" id="WP_178359979.1">
    <property type="nucleotide sequence ID" value="NZ_JABFYL010000039.1"/>
</dbReference>
<evidence type="ECO:0000256" key="1">
    <source>
        <dbReference type="SAM" id="Phobius"/>
    </source>
</evidence>
<gene>
    <name evidence="2" type="ORF">HLY00_1689</name>
</gene>
<accession>A0A850PMV7</accession>
<dbReference type="Proteomes" id="UP000570517">
    <property type="component" value="Unassembled WGS sequence"/>
</dbReference>
<organism evidence="2 3">
    <name type="scientific">Mycolicibacterium hippocampi</name>
    <dbReference type="NCBI Taxonomy" id="659824"/>
    <lineage>
        <taxon>Bacteria</taxon>
        <taxon>Bacillati</taxon>
        <taxon>Actinomycetota</taxon>
        <taxon>Actinomycetes</taxon>
        <taxon>Mycobacteriales</taxon>
        <taxon>Mycobacteriaceae</taxon>
        <taxon>Mycolicibacterium</taxon>
    </lineage>
</organism>
<protein>
    <submittedName>
        <fullName evidence="2">Uncharacterized protein</fullName>
    </submittedName>
</protein>